<keyword evidence="3" id="KW-1185">Reference proteome</keyword>
<dbReference type="Proteomes" id="UP000297245">
    <property type="component" value="Unassembled WGS sequence"/>
</dbReference>
<accession>A0A4S8LVR7</accession>
<name>A0A4S8LVR7_DENBC</name>
<protein>
    <submittedName>
        <fullName evidence="2">Uncharacterized protein</fullName>
    </submittedName>
</protein>
<evidence type="ECO:0000313" key="2">
    <source>
        <dbReference type="EMBL" id="THU93233.1"/>
    </source>
</evidence>
<evidence type="ECO:0000313" key="3">
    <source>
        <dbReference type="Proteomes" id="UP000297245"/>
    </source>
</evidence>
<evidence type="ECO:0000256" key="1">
    <source>
        <dbReference type="SAM" id="MobiDB-lite"/>
    </source>
</evidence>
<sequence length="199" mass="21853">MEHILLKLTKYIWRYQQKILAVLIKIESKSGNRRTWNGGASSGSGCKTDCCTRCNSSFQVKSKEWVEWKAEKLLEQSSQAKGTKADQVALLSLRNRQRAETTVEEGAVGQAVLYRYYLIAALSGVPNAIRGKLLEYIVKAKALLVVTADIAIGYDSDHHDGQDYTELPSGAEGGTDLRLYSSSAATKPPHTTNPTTSLS</sequence>
<feature type="region of interest" description="Disordered" evidence="1">
    <location>
        <begin position="180"/>
        <end position="199"/>
    </location>
</feature>
<dbReference type="EMBL" id="ML179254">
    <property type="protein sequence ID" value="THU93233.1"/>
    <property type="molecule type" value="Genomic_DNA"/>
</dbReference>
<reference evidence="2 3" key="1">
    <citation type="journal article" date="2019" name="Nat. Ecol. Evol.">
        <title>Megaphylogeny resolves global patterns of mushroom evolution.</title>
        <authorList>
            <person name="Varga T."/>
            <person name="Krizsan K."/>
            <person name="Foldi C."/>
            <person name="Dima B."/>
            <person name="Sanchez-Garcia M."/>
            <person name="Sanchez-Ramirez S."/>
            <person name="Szollosi G.J."/>
            <person name="Szarkandi J.G."/>
            <person name="Papp V."/>
            <person name="Albert L."/>
            <person name="Andreopoulos W."/>
            <person name="Angelini C."/>
            <person name="Antonin V."/>
            <person name="Barry K.W."/>
            <person name="Bougher N.L."/>
            <person name="Buchanan P."/>
            <person name="Buyck B."/>
            <person name="Bense V."/>
            <person name="Catcheside P."/>
            <person name="Chovatia M."/>
            <person name="Cooper J."/>
            <person name="Damon W."/>
            <person name="Desjardin D."/>
            <person name="Finy P."/>
            <person name="Geml J."/>
            <person name="Haridas S."/>
            <person name="Hughes K."/>
            <person name="Justo A."/>
            <person name="Karasinski D."/>
            <person name="Kautmanova I."/>
            <person name="Kiss B."/>
            <person name="Kocsube S."/>
            <person name="Kotiranta H."/>
            <person name="LaButti K.M."/>
            <person name="Lechner B.E."/>
            <person name="Liimatainen K."/>
            <person name="Lipzen A."/>
            <person name="Lukacs Z."/>
            <person name="Mihaltcheva S."/>
            <person name="Morgado L.N."/>
            <person name="Niskanen T."/>
            <person name="Noordeloos M.E."/>
            <person name="Ohm R.A."/>
            <person name="Ortiz-Santana B."/>
            <person name="Ovrebo C."/>
            <person name="Racz N."/>
            <person name="Riley R."/>
            <person name="Savchenko A."/>
            <person name="Shiryaev A."/>
            <person name="Soop K."/>
            <person name="Spirin V."/>
            <person name="Szebenyi C."/>
            <person name="Tomsovsky M."/>
            <person name="Tulloss R.E."/>
            <person name="Uehling J."/>
            <person name="Grigoriev I.V."/>
            <person name="Vagvolgyi C."/>
            <person name="Papp T."/>
            <person name="Martin F.M."/>
            <person name="Miettinen O."/>
            <person name="Hibbett D.S."/>
            <person name="Nagy L.G."/>
        </authorList>
    </citation>
    <scope>NUCLEOTIDE SEQUENCE [LARGE SCALE GENOMIC DNA]</scope>
    <source>
        <strain evidence="2 3">CBS 962.96</strain>
    </source>
</reference>
<organism evidence="2 3">
    <name type="scientific">Dendrothele bispora (strain CBS 962.96)</name>
    <dbReference type="NCBI Taxonomy" id="1314807"/>
    <lineage>
        <taxon>Eukaryota</taxon>
        <taxon>Fungi</taxon>
        <taxon>Dikarya</taxon>
        <taxon>Basidiomycota</taxon>
        <taxon>Agaricomycotina</taxon>
        <taxon>Agaricomycetes</taxon>
        <taxon>Agaricomycetidae</taxon>
        <taxon>Agaricales</taxon>
        <taxon>Agaricales incertae sedis</taxon>
        <taxon>Dendrothele</taxon>
    </lineage>
</organism>
<proteinExistence type="predicted"/>
<dbReference type="AlphaFoldDB" id="A0A4S8LVR7"/>
<gene>
    <name evidence="2" type="ORF">K435DRAFT_799875</name>
</gene>